<evidence type="ECO:0000259" key="3">
    <source>
        <dbReference type="Pfam" id="PF18482"/>
    </source>
</evidence>
<name>A0A1E4TVF3_PACTA</name>
<dbReference type="STRING" id="669874.A0A1E4TVF3"/>
<dbReference type="GO" id="GO:0005737">
    <property type="term" value="C:cytoplasm"/>
    <property type="evidence" value="ECO:0007669"/>
    <property type="project" value="TreeGrafter"/>
</dbReference>
<dbReference type="EMBL" id="KV454014">
    <property type="protein sequence ID" value="ODV95638.1"/>
    <property type="molecule type" value="Genomic_DNA"/>
</dbReference>
<organism evidence="4 5">
    <name type="scientific">Pachysolen tannophilus NRRL Y-2460</name>
    <dbReference type="NCBI Taxonomy" id="669874"/>
    <lineage>
        <taxon>Eukaryota</taxon>
        <taxon>Fungi</taxon>
        <taxon>Dikarya</taxon>
        <taxon>Ascomycota</taxon>
        <taxon>Saccharomycotina</taxon>
        <taxon>Pichiomycetes</taxon>
        <taxon>Pachysolenaceae</taxon>
        <taxon>Pachysolen</taxon>
    </lineage>
</organism>
<comment type="similarity">
    <text evidence="1">Belongs to the PIH1 family.</text>
</comment>
<dbReference type="InterPro" id="IPR050734">
    <property type="entry name" value="PIH1/Kintoun_subfamily"/>
</dbReference>
<dbReference type="Pfam" id="PF18482">
    <property type="entry name" value="Pih1_fungal_CS"/>
    <property type="match status" value="1"/>
</dbReference>
<accession>A0A1E4TVF3</accession>
<proteinExistence type="inferred from homology"/>
<feature type="domain" description="PIH1 N-terminal" evidence="2">
    <location>
        <begin position="5"/>
        <end position="144"/>
    </location>
</feature>
<reference evidence="5" key="1">
    <citation type="submission" date="2016-05" db="EMBL/GenBank/DDBJ databases">
        <title>Comparative genomics of biotechnologically important yeasts.</title>
        <authorList>
            <consortium name="DOE Joint Genome Institute"/>
            <person name="Riley R."/>
            <person name="Haridas S."/>
            <person name="Wolfe K.H."/>
            <person name="Lopes M.R."/>
            <person name="Hittinger C.T."/>
            <person name="Goker M."/>
            <person name="Salamov A."/>
            <person name="Wisecaver J."/>
            <person name="Long T.M."/>
            <person name="Aerts A.L."/>
            <person name="Barry K."/>
            <person name="Choi C."/>
            <person name="Clum A."/>
            <person name="Coughlan A.Y."/>
            <person name="Deshpande S."/>
            <person name="Douglass A.P."/>
            <person name="Hanson S.J."/>
            <person name="Klenk H.-P."/>
            <person name="Labutti K."/>
            <person name="Lapidus A."/>
            <person name="Lindquist E."/>
            <person name="Lipzen A."/>
            <person name="Meier-Kolthoff J.P."/>
            <person name="Ohm R.A."/>
            <person name="Otillar R.P."/>
            <person name="Pangilinan J."/>
            <person name="Peng Y."/>
            <person name="Rokas A."/>
            <person name="Rosa C.A."/>
            <person name="Scheuner C."/>
            <person name="Sibirny A.A."/>
            <person name="Slot J.C."/>
            <person name="Stielow J.B."/>
            <person name="Sun H."/>
            <person name="Kurtzman C.P."/>
            <person name="Blackwell M."/>
            <person name="Grigoriev I.V."/>
            <person name="Jeffries T.W."/>
        </authorList>
    </citation>
    <scope>NUCLEOTIDE SEQUENCE [LARGE SCALE GENOMIC DNA]</scope>
    <source>
        <strain evidence="5">NRRL Y-2460</strain>
    </source>
</reference>
<sequence length="346" mass="40135">MSPEILRIRPTPFFVIKTKLLTNYKEFPSQTKLFINVLSDKNIPKPTDDFDKNKTFQLIIENKWEIPIYTTSILKKDFDKKKNLSLVVDCIINDTAMRWSLLNKDLLTILMEWCIESIEFQFDDLMIDRETITTPKMTYKGSVKSDIELEIDLNSLKQNELKIFKENLNDNEPLTLIEAKKLQNEADEGTDDINVDSENGLSTLLGQKAQTSKPSKPLIEEINDMKITSPVVSPVVIEKKSTKNEQFFKSVGKEKLTYETFFIKLGPNDTKDNFKLLIKIKSKLTTNKYCLYYDPTGKNLVINTNDDNYDLVKSNLVIPLPNDIERKSDEFKSFFNKEDLCLYVYI</sequence>
<dbReference type="PANTHER" id="PTHR22997">
    <property type="entry name" value="PIH1 DOMAIN-CONTAINING PROTEIN 1"/>
    <property type="match status" value="1"/>
</dbReference>
<dbReference type="Pfam" id="PF08190">
    <property type="entry name" value="PIH1"/>
    <property type="match status" value="1"/>
</dbReference>
<protein>
    <recommendedName>
        <fullName evidence="6">PIH1 N-terminal domain-containing protein</fullName>
    </recommendedName>
</protein>
<evidence type="ECO:0000259" key="2">
    <source>
        <dbReference type="Pfam" id="PF08190"/>
    </source>
</evidence>
<dbReference type="GO" id="GO:1990904">
    <property type="term" value="C:ribonucleoprotein complex"/>
    <property type="evidence" value="ECO:0007669"/>
    <property type="project" value="TreeGrafter"/>
</dbReference>
<feature type="domain" description="Pih1 Ascomycota CS" evidence="3">
    <location>
        <begin position="261"/>
        <end position="346"/>
    </location>
</feature>
<dbReference type="Gene3D" id="2.60.40.4160">
    <property type="match status" value="1"/>
</dbReference>
<evidence type="ECO:0000256" key="1">
    <source>
        <dbReference type="ARBA" id="ARBA00008511"/>
    </source>
</evidence>
<dbReference type="OrthoDB" id="5135119at2759"/>
<dbReference type="InterPro" id="IPR041441">
    <property type="entry name" value="Pih1_CS_Ascomycota"/>
</dbReference>
<dbReference type="GO" id="GO:0000492">
    <property type="term" value="P:box C/D snoRNP assembly"/>
    <property type="evidence" value="ECO:0007669"/>
    <property type="project" value="TreeGrafter"/>
</dbReference>
<dbReference type="GO" id="GO:0097255">
    <property type="term" value="C:R2TP complex"/>
    <property type="evidence" value="ECO:0007669"/>
    <property type="project" value="TreeGrafter"/>
</dbReference>
<dbReference type="PANTHER" id="PTHR22997:SF0">
    <property type="entry name" value="PIH1 DOMAIN-CONTAINING PROTEIN 1"/>
    <property type="match status" value="1"/>
</dbReference>
<dbReference type="Proteomes" id="UP000094236">
    <property type="component" value="Unassembled WGS sequence"/>
</dbReference>
<dbReference type="InterPro" id="IPR012981">
    <property type="entry name" value="PIH1_N"/>
</dbReference>
<keyword evidence="5" id="KW-1185">Reference proteome</keyword>
<gene>
    <name evidence="4" type="ORF">PACTADRAFT_50334</name>
</gene>
<evidence type="ECO:0000313" key="5">
    <source>
        <dbReference type="Proteomes" id="UP000094236"/>
    </source>
</evidence>
<evidence type="ECO:0000313" key="4">
    <source>
        <dbReference type="EMBL" id="ODV95638.1"/>
    </source>
</evidence>
<dbReference type="AlphaFoldDB" id="A0A1E4TVF3"/>
<dbReference type="GO" id="GO:0006364">
    <property type="term" value="P:rRNA processing"/>
    <property type="evidence" value="ECO:0007669"/>
    <property type="project" value="TreeGrafter"/>
</dbReference>
<evidence type="ECO:0008006" key="6">
    <source>
        <dbReference type="Google" id="ProtNLM"/>
    </source>
</evidence>